<dbReference type="SUPFAM" id="SSF56784">
    <property type="entry name" value="HAD-like"/>
    <property type="match status" value="1"/>
</dbReference>
<proteinExistence type="predicted"/>
<comment type="caution">
    <text evidence="2">The sequence shown here is derived from an EMBL/GenBank/DDBJ whole genome shotgun (WGS) entry which is preliminary data.</text>
</comment>
<organism evidence="2 3">
    <name type="scientific">Streptomyces glaucus</name>
    <dbReference type="NCBI Taxonomy" id="284029"/>
    <lineage>
        <taxon>Bacteria</taxon>
        <taxon>Bacillati</taxon>
        <taxon>Actinomycetota</taxon>
        <taxon>Actinomycetes</taxon>
        <taxon>Kitasatosporales</taxon>
        <taxon>Streptomycetaceae</taxon>
        <taxon>Streptomyces</taxon>
    </lineage>
</organism>
<protein>
    <recommendedName>
        <fullName evidence="1">Polynucleotide kinase PNKP phosphatase domain-containing protein</fullName>
    </recommendedName>
</protein>
<dbReference type="InterPro" id="IPR036412">
    <property type="entry name" value="HAD-like_sf"/>
</dbReference>
<evidence type="ECO:0000259" key="1">
    <source>
        <dbReference type="Pfam" id="PF25109"/>
    </source>
</evidence>
<dbReference type="InterPro" id="IPR056782">
    <property type="entry name" value="HAD_PNKP"/>
</dbReference>
<name>A0ABP5WYH1_9ACTN</name>
<keyword evidence="3" id="KW-1185">Reference proteome</keyword>
<evidence type="ECO:0000313" key="2">
    <source>
        <dbReference type="EMBL" id="GAA2439525.1"/>
    </source>
</evidence>
<gene>
    <name evidence="2" type="ORF">GCM10010421_32220</name>
</gene>
<dbReference type="Pfam" id="PF25109">
    <property type="entry name" value="HAD_PNKP"/>
    <property type="match status" value="1"/>
</dbReference>
<dbReference type="EMBL" id="BAAATK010000018">
    <property type="protein sequence ID" value="GAA2439525.1"/>
    <property type="molecule type" value="Genomic_DNA"/>
</dbReference>
<evidence type="ECO:0000313" key="3">
    <source>
        <dbReference type="Proteomes" id="UP001500460"/>
    </source>
</evidence>
<dbReference type="Proteomes" id="UP001500460">
    <property type="component" value="Unassembled WGS sequence"/>
</dbReference>
<accession>A0ABP5WYH1</accession>
<feature type="domain" description="Polynucleotide kinase PNKP phosphatase" evidence="1">
    <location>
        <begin position="10"/>
        <end position="110"/>
    </location>
</feature>
<dbReference type="Gene3D" id="3.40.50.1000">
    <property type="entry name" value="HAD superfamily/HAD-like"/>
    <property type="match status" value="1"/>
</dbReference>
<reference evidence="3" key="1">
    <citation type="journal article" date="2019" name="Int. J. Syst. Evol. Microbiol.">
        <title>The Global Catalogue of Microorganisms (GCM) 10K type strain sequencing project: providing services to taxonomists for standard genome sequencing and annotation.</title>
        <authorList>
            <consortium name="The Broad Institute Genomics Platform"/>
            <consortium name="The Broad Institute Genome Sequencing Center for Infectious Disease"/>
            <person name="Wu L."/>
            <person name="Ma J."/>
        </authorList>
    </citation>
    <scope>NUCLEOTIDE SEQUENCE [LARGE SCALE GENOMIC DNA]</scope>
    <source>
        <strain evidence="3">JCM 6922</strain>
    </source>
</reference>
<dbReference type="RefSeq" id="WP_344603869.1">
    <property type="nucleotide sequence ID" value="NZ_BAAATK010000018.1"/>
</dbReference>
<dbReference type="InterPro" id="IPR023214">
    <property type="entry name" value="HAD_sf"/>
</dbReference>
<sequence>MTTVIAPPREAVAFDLEGGLADVTRIHRLASDASRFYQAILKCPANRDVVRAAKEAHKSGKTVIVMTGGDQRLAPVVAQWLTRHRVPSTLVLMRGRGDHRPSAVVKRERLRAAHRQFPHLSVWSADPGLAHLSEREGIPVTKLPGYWGNAL</sequence>